<sequence>MRMSAKASSTNEAGTMLKELNETGKRIGLRINRTKIQFMKKSYCEDEGVQLEGSQIVETSSYVYLGRSMNMENDLKKELEQKDDTSVGSISTRIRILHLKSVPPQIRGMMPLKDKVYERVPGLYNDLGGGVGTILAPSYRPRRDERLGEHWGGFEPLIDHVDTAELLTDCTTPAPT</sequence>
<accession>A0ABR1CRY6</accession>
<evidence type="ECO:0008006" key="3">
    <source>
        <dbReference type="Google" id="ProtNLM"/>
    </source>
</evidence>
<keyword evidence="2" id="KW-1185">Reference proteome</keyword>
<reference evidence="1 2" key="1">
    <citation type="submission" date="2023-08" db="EMBL/GenBank/DDBJ databases">
        <title>A Necator americanus chromosomal reference genome.</title>
        <authorList>
            <person name="Ilik V."/>
            <person name="Petrzelkova K.J."/>
            <person name="Pardy F."/>
            <person name="Fuh T."/>
            <person name="Niatou-Singa F.S."/>
            <person name="Gouil Q."/>
            <person name="Baker L."/>
            <person name="Ritchie M.E."/>
            <person name="Jex A.R."/>
            <person name="Gazzola D."/>
            <person name="Li H."/>
            <person name="Toshio Fujiwara R."/>
            <person name="Zhan B."/>
            <person name="Aroian R.V."/>
            <person name="Pafco B."/>
            <person name="Schwarz E.M."/>
        </authorList>
    </citation>
    <scope>NUCLEOTIDE SEQUENCE [LARGE SCALE GENOMIC DNA]</scope>
    <source>
        <strain evidence="1 2">Aroian</strain>
        <tissue evidence="1">Whole animal</tissue>
    </source>
</reference>
<name>A0ABR1CRY6_NECAM</name>
<protein>
    <recommendedName>
        <fullName evidence="3">Reverse transcriptase domain-containing protein</fullName>
    </recommendedName>
</protein>
<comment type="caution">
    <text evidence="1">The sequence shown here is derived from an EMBL/GenBank/DDBJ whole genome shotgun (WGS) entry which is preliminary data.</text>
</comment>
<organism evidence="1 2">
    <name type="scientific">Necator americanus</name>
    <name type="common">Human hookworm</name>
    <dbReference type="NCBI Taxonomy" id="51031"/>
    <lineage>
        <taxon>Eukaryota</taxon>
        <taxon>Metazoa</taxon>
        <taxon>Ecdysozoa</taxon>
        <taxon>Nematoda</taxon>
        <taxon>Chromadorea</taxon>
        <taxon>Rhabditida</taxon>
        <taxon>Rhabditina</taxon>
        <taxon>Rhabditomorpha</taxon>
        <taxon>Strongyloidea</taxon>
        <taxon>Ancylostomatidae</taxon>
        <taxon>Bunostominae</taxon>
        <taxon>Necator</taxon>
    </lineage>
</organism>
<evidence type="ECO:0000313" key="2">
    <source>
        <dbReference type="Proteomes" id="UP001303046"/>
    </source>
</evidence>
<dbReference type="EMBL" id="JAVFWL010000003">
    <property type="protein sequence ID" value="KAK6741118.1"/>
    <property type="molecule type" value="Genomic_DNA"/>
</dbReference>
<gene>
    <name evidence="1" type="primary">Necator_chrIII.g9914</name>
    <name evidence="1" type="ORF">RB195_009149</name>
</gene>
<evidence type="ECO:0000313" key="1">
    <source>
        <dbReference type="EMBL" id="KAK6741118.1"/>
    </source>
</evidence>
<dbReference type="Proteomes" id="UP001303046">
    <property type="component" value="Unassembled WGS sequence"/>
</dbReference>
<proteinExistence type="predicted"/>